<comment type="caution">
    <text evidence="3">The sequence shown here is derived from an EMBL/GenBank/DDBJ whole genome shotgun (WGS) entry which is preliminary data.</text>
</comment>
<dbReference type="GO" id="GO:0016788">
    <property type="term" value="F:hydrolase activity, acting on ester bonds"/>
    <property type="evidence" value="ECO:0007669"/>
    <property type="project" value="TreeGrafter"/>
</dbReference>
<dbReference type="SUPFAM" id="SSF53474">
    <property type="entry name" value="alpha/beta-Hydrolases"/>
    <property type="match status" value="1"/>
</dbReference>
<dbReference type="InterPro" id="IPR052558">
    <property type="entry name" value="Siderophore_Hydrolase_D"/>
</dbReference>
<comment type="similarity">
    <text evidence="1">Belongs to the esterase D family.</text>
</comment>
<evidence type="ECO:0000256" key="2">
    <source>
        <dbReference type="ARBA" id="ARBA00022801"/>
    </source>
</evidence>
<proteinExistence type="inferred from homology"/>
<dbReference type="AlphaFoldDB" id="A0A4Q0PF34"/>
<accession>A0A4Q0PF34</accession>
<dbReference type="PANTHER" id="PTHR40841:SF2">
    <property type="entry name" value="SIDEROPHORE-DEGRADING ESTERASE (EUROFUNG)"/>
    <property type="match status" value="1"/>
</dbReference>
<dbReference type="RefSeq" id="WP_073100561.1">
    <property type="nucleotide sequence ID" value="NZ_QOVL01000022.1"/>
</dbReference>
<dbReference type="PROSITE" id="PS51257">
    <property type="entry name" value="PROKAR_LIPOPROTEIN"/>
    <property type="match status" value="1"/>
</dbReference>
<name>A0A4Q0PF34_9FLAO</name>
<keyword evidence="2" id="KW-0378">Hydrolase</keyword>
<evidence type="ECO:0000313" key="4">
    <source>
        <dbReference type="Proteomes" id="UP000290608"/>
    </source>
</evidence>
<dbReference type="Gene3D" id="3.40.50.1820">
    <property type="entry name" value="alpha/beta hydrolase"/>
    <property type="match status" value="1"/>
</dbReference>
<evidence type="ECO:0000313" key="3">
    <source>
        <dbReference type="EMBL" id="RXG25464.1"/>
    </source>
</evidence>
<reference evidence="3 4" key="1">
    <citation type="submission" date="2018-07" db="EMBL/GenBank/DDBJ databases">
        <title>Leeuwenhoekiella genomics.</title>
        <authorList>
            <person name="Tahon G."/>
            <person name="Willems A."/>
        </authorList>
    </citation>
    <scope>NUCLEOTIDE SEQUENCE [LARGE SCALE GENOMIC DNA]</scope>
    <source>
        <strain evidence="3 4">LMG 1345</strain>
    </source>
</reference>
<dbReference type="STRING" id="1122159.SAMN02745246_03587"/>
<dbReference type="InterPro" id="IPR000801">
    <property type="entry name" value="Esterase-like"/>
</dbReference>
<protein>
    <recommendedName>
        <fullName evidence="5">Alpha/beta superfamily hydrolase</fullName>
    </recommendedName>
</protein>
<dbReference type="InterPro" id="IPR029058">
    <property type="entry name" value="AB_hydrolase_fold"/>
</dbReference>
<dbReference type="Proteomes" id="UP000290608">
    <property type="component" value="Unassembled WGS sequence"/>
</dbReference>
<dbReference type="PANTHER" id="PTHR40841">
    <property type="entry name" value="SIDEROPHORE TRIACETYLFUSARININE C ESTERASE"/>
    <property type="match status" value="1"/>
</dbReference>
<evidence type="ECO:0008006" key="5">
    <source>
        <dbReference type="Google" id="ProtNLM"/>
    </source>
</evidence>
<dbReference type="EMBL" id="QOVL01000022">
    <property type="protein sequence ID" value="RXG25464.1"/>
    <property type="molecule type" value="Genomic_DNA"/>
</dbReference>
<gene>
    <name evidence="3" type="ORF">DSL99_3499</name>
</gene>
<evidence type="ECO:0000256" key="1">
    <source>
        <dbReference type="ARBA" id="ARBA00005622"/>
    </source>
</evidence>
<organism evidence="3 4">
    <name type="scientific">Leeuwenhoekiella marinoflava</name>
    <dbReference type="NCBI Taxonomy" id="988"/>
    <lineage>
        <taxon>Bacteria</taxon>
        <taxon>Pseudomonadati</taxon>
        <taxon>Bacteroidota</taxon>
        <taxon>Flavobacteriia</taxon>
        <taxon>Flavobacteriales</taxon>
        <taxon>Flavobacteriaceae</taxon>
        <taxon>Leeuwenhoekiella</taxon>
    </lineage>
</organism>
<dbReference type="Pfam" id="PF00756">
    <property type="entry name" value="Esterase"/>
    <property type="match status" value="1"/>
</dbReference>
<sequence>MPYLRLLMISFFIFTACGNKNVFNDPIPAHKSITLDSKFVNETRVINIWTPPQYSDTASEFPVLYMPDGGINEDFPHIANTLAKLIEENKIEPIILVGIKNTLRGRDLTGASTVKEHEKYEIPMDDGAKSFRAFITEELIPKINATYRTSSKKGIIGESLAGLFVMETFFLKPETFDFYIAIDPSLWWNNNALVDEAETYFETLPKRETKLWFTASDAVDIYRYTEELKLKLETIEPANLLWKYSPEPNEHHNTIFRATKENALIWCLGKSEYVLKLKQSLNGLSLKTTSA</sequence>